<accession>A0A3D8QRI5</accession>
<dbReference type="RefSeq" id="XP_026599556.1">
    <property type="nucleotide sequence ID" value="XM_026751824.1"/>
</dbReference>
<dbReference type="Proteomes" id="UP000256690">
    <property type="component" value="Unassembled WGS sequence"/>
</dbReference>
<evidence type="ECO:0000313" key="2">
    <source>
        <dbReference type="Proteomes" id="UP000256690"/>
    </source>
</evidence>
<sequence length="213" mass="24792">MAPDGTWRLIRHLGSLPTRHWGFSIYRTTYTPLSQQRFPDLIKTINSYMKRSILKEHGFNPALLTEPRRATYEMLCDCYRPTILDNTQLFNNISLPSVRSHFEAWSEQQHVFNPALPSQLHACLVIDDEMVNALADARPWVEGVADDAVDRKFNRLGWWVKVVEAWPDLEETLDGTMRVLIFELWRLWTAIHDPVPPIAHLERHWDCGGLYLG</sequence>
<dbReference type="GeneID" id="38120178"/>
<dbReference type="EMBL" id="PVWQ01000014">
    <property type="protein sequence ID" value="RDW64397.1"/>
    <property type="molecule type" value="Genomic_DNA"/>
</dbReference>
<reference evidence="1 2" key="1">
    <citation type="journal article" date="2018" name="IMA Fungus">
        <title>IMA Genome-F 9: Draft genome sequence of Annulohypoxylon stygium, Aspergillus mulundensis, Berkeleyomyces basicola (syn. Thielaviopsis basicola), Ceratocystis smalleyi, two Cercospora beticola strains, Coleophoma cylindrospora, Fusarium fracticaudum, Phialophora cf. hyalina, and Morchella septimelata.</title>
        <authorList>
            <person name="Wingfield B.D."/>
            <person name="Bills G.F."/>
            <person name="Dong Y."/>
            <person name="Huang W."/>
            <person name="Nel W.J."/>
            <person name="Swalarsk-Parry B.S."/>
            <person name="Vaghefi N."/>
            <person name="Wilken P.M."/>
            <person name="An Z."/>
            <person name="de Beer Z.W."/>
            <person name="De Vos L."/>
            <person name="Chen L."/>
            <person name="Duong T.A."/>
            <person name="Gao Y."/>
            <person name="Hammerbacher A."/>
            <person name="Kikkert J.R."/>
            <person name="Li Y."/>
            <person name="Li H."/>
            <person name="Li K."/>
            <person name="Li Q."/>
            <person name="Liu X."/>
            <person name="Ma X."/>
            <person name="Naidoo K."/>
            <person name="Pethybridge S.J."/>
            <person name="Sun J."/>
            <person name="Steenkamp E.T."/>
            <person name="van der Nest M.A."/>
            <person name="van Wyk S."/>
            <person name="Wingfield M.J."/>
            <person name="Xiong C."/>
            <person name="Yue Q."/>
            <person name="Zhang X."/>
        </authorList>
    </citation>
    <scope>NUCLEOTIDE SEQUENCE [LARGE SCALE GENOMIC DNA]</scope>
    <source>
        <strain evidence="1 2">DSM 5745</strain>
    </source>
</reference>
<evidence type="ECO:0000313" key="1">
    <source>
        <dbReference type="EMBL" id="RDW64397.1"/>
    </source>
</evidence>
<gene>
    <name evidence="1" type="ORF">DSM5745_09808</name>
</gene>
<organism evidence="1 2">
    <name type="scientific">Aspergillus mulundensis</name>
    <dbReference type="NCBI Taxonomy" id="1810919"/>
    <lineage>
        <taxon>Eukaryota</taxon>
        <taxon>Fungi</taxon>
        <taxon>Dikarya</taxon>
        <taxon>Ascomycota</taxon>
        <taxon>Pezizomycotina</taxon>
        <taxon>Eurotiomycetes</taxon>
        <taxon>Eurotiomycetidae</taxon>
        <taxon>Eurotiales</taxon>
        <taxon>Aspergillaceae</taxon>
        <taxon>Aspergillus</taxon>
        <taxon>Aspergillus subgen. Nidulantes</taxon>
    </lineage>
</organism>
<protein>
    <submittedName>
        <fullName evidence="1">Uncharacterized protein</fullName>
    </submittedName>
</protein>
<proteinExistence type="predicted"/>
<dbReference type="AlphaFoldDB" id="A0A3D8QRI5"/>
<comment type="caution">
    <text evidence="1">The sequence shown here is derived from an EMBL/GenBank/DDBJ whole genome shotgun (WGS) entry which is preliminary data.</text>
</comment>
<keyword evidence="2" id="KW-1185">Reference proteome</keyword>
<dbReference type="STRING" id="1810919.A0A3D8QRI5"/>
<name>A0A3D8QRI5_9EURO</name>
<dbReference type="OrthoDB" id="4424523at2759"/>